<name>A0A0S4LNB7_9BACT</name>
<evidence type="ECO:0000313" key="2">
    <source>
        <dbReference type="EMBL" id="CUS38234.1"/>
    </source>
</evidence>
<dbReference type="Pfam" id="PF07238">
    <property type="entry name" value="PilZ"/>
    <property type="match status" value="1"/>
</dbReference>
<evidence type="ECO:0000313" key="3">
    <source>
        <dbReference type="Proteomes" id="UP000198736"/>
    </source>
</evidence>
<gene>
    <name evidence="2" type="ORF">COMA2_40259</name>
</gene>
<protein>
    <recommendedName>
        <fullName evidence="1">PilZ domain-containing protein</fullName>
    </recommendedName>
</protein>
<dbReference type="Gene3D" id="2.40.10.220">
    <property type="entry name" value="predicted glycosyltransferase like domains"/>
    <property type="match status" value="1"/>
</dbReference>
<dbReference type="AlphaFoldDB" id="A0A0S4LNB7"/>
<accession>A0A0S4LNB7</accession>
<feature type="domain" description="PilZ" evidence="1">
    <location>
        <begin position="46"/>
        <end position="142"/>
    </location>
</feature>
<dbReference type="InterPro" id="IPR009875">
    <property type="entry name" value="PilZ_domain"/>
</dbReference>
<evidence type="ECO:0000259" key="1">
    <source>
        <dbReference type="Pfam" id="PF07238"/>
    </source>
</evidence>
<reference evidence="3" key="1">
    <citation type="submission" date="2015-10" db="EMBL/GenBank/DDBJ databases">
        <authorList>
            <person name="Luecker S."/>
            <person name="Luecker S."/>
        </authorList>
    </citation>
    <scope>NUCLEOTIDE SEQUENCE [LARGE SCALE GENOMIC DNA]</scope>
</reference>
<proteinExistence type="predicted"/>
<dbReference type="STRING" id="1742973.COMA2_40259"/>
<organism evidence="2 3">
    <name type="scientific">Candidatus Nitrospira nitrificans</name>
    <dbReference type="NCBI Taxonomy" id="1742973"/>
    <lineage>
        <taxon>Bacteria</taxon>
        <taxon>Pseudomonadati</taxon>
        <taxon>Nitrospirota</taxon>
        <taxon>Nitrospiria</taxon>
        <taxon>Nitrospirales</taxon>
        <taxon>Nitrospiraceae</taxon>
        <taxon>Nitrospira</taxon>
    </lineage>
</organism>
<dbReference type="SUPFAM" id="SSF141371">
    <property type="entry name" value="PilZ domain-like"/>
    <property type="match status" value="1"/>
</dbReference>
<keyword evidence="3" id="KW-1185">Reference proteome</keyword>
<dbReference type="GO" id="GO:0035438">
    <property type="term" value="F:cyclic-di-GMP binding"/>
    <property type="evidence" value="ECO:0007669"/>
    <property type="project" value="InterPro"/>
</dbReference>
<dbReference type="OrthoDB" id="9809037at2"/>
<dbReference type="EMBL" id="CZPZ01000031">
    <property type="protein sequence ID" value="CUS38234.1"/>
    <property type="molecule type" value="Genomic_DNA"/>
</dbReference>
<dbReference type="Proteomes" id="UP000198736">
    <property type="component" value="Unassembled WGS sequence"/>
</dbReference>
<sequence>MEQAKPMRKKGEINSGKPPEVIHLQEVDILRGRLMRGDDRTDKKELRTSPRIPLDCRLFFSSTELVEADATLLDLSSTGCAAESETTVRIDMSLDLWIFSPNYNWRMHIDHAVVRWVRGQVFGVEFLNLRPVQRKRLRQLVEKFRAQ</sequence>